<dbReference type="Pfam" id="PF02188">
    <property type="entry name" value="GoLoco"/>
    <property type="match status" value="1"/>
</dbReference>
<keyword evidence="3" id="KW-0963">Cytoplasm</keyword>
<dbReference type="InterPro" id="IPR003116">
    <property type="entry name" value="RBD_dom"/>
</dbReference>
<dbReference type="Pfam" id="PF16612">
    <property type="entry name" value="RGS12_usC"/>
    <property type="match status" value="1"/>
</dbReference>
<dbReference type="GO" id="GO:0007165">
    <property type="term" value="P:signal transduction"/>
    <property type="evidence" value="ECO:0007669"/>
    <property type="project" value="InterPro"/>
</dbReference>
<dbReference type="InterPro" id="IPR046995">
    <property type="entry name" value="RGS10/12/14-like"/>
</dbReference>
<evidence type="ECO:0000313" key="8">
    <source>
        <dbReference type="Ensembl" id="ENSLCAP00010034629.1"/>
    </source>
</evidence>
<dbReference type="InterPro" id="IPR003109">
    <property type="entry name" value="GoLoco_motif"/>
</dbReference>
<organism evidence="8 9">
    <name type="scientific">Lates calcarifer</name>
    <name type="common">Barramundi</name>
    <name type="synonym">Holocentrus calcarifer</name>
    <dbReference type="NCBI Taxonomy" id="8187"/>
    <lineage>
        <taxon>Eukaryota</taxon>
        <taxon>Metazoa</taxon>
        <taxon>Chordata</taxon>
        <taxon>Craniata</taxon>
        <taxon>Vertebrata</taxon>
        <taxon>Euteleostomi</taxon>
        <taxon>Actinopterygii</taxon>
        <taxon>Neopterygii</taxon>
        <taxon>Teleostei</taxon>
        <taxon>Neoteleostei</taxon>
        <taxon>Acanthomorphata</taxon>
        <taxon>Carangaria</taxon>
        <taxon>Carangaria incertae sedis</taxon>
        <taxon>Centropomidae</taxon>
        <taxon>Lates</taxon>
    </lineage>
</organism>
<dbReference type="InterPro" id="IPR024066">
    <property type="entry name" value="RGS_subdom1/3"/>
</dbReference>
<feature type="domain" description="RBD" evidence="7">
    <location>
        <begin position="294"/>
        <end position="364"/>
    </location>
</feature>
<dbReference type="FunFam" id="1.10.167.10:FF:000001">
    <property type="entry name" value="Putative regulator of g-protein signaling 12"/>
    <property type="match status" value="1"/>
</dbReference>
<sequence length="677" mass="73755">CQPVISPQNDNSYYVSLTIPLQGCCSQSSLNSNGSLPGTGSHRGVPEQRVASWAACFERLLQDPVGVRYFSEFLKKEFSEENILFWQACEYFSHVPATDKKQLSQRAGEIYNSFLSSKATMPVNIDSQAQLADDVLTSPRPDMFKTQQLQIFNLMKFDSYSRFLKSSLYQECMRAEVDGQPLPDPYQIPCSPAPSKHSASSDRSTLSTPKKEARKQRSGRSLNEDSRDESADKKRGIFFSWSRNRSFGKGPKKKEIGDINLDYWGSNGRRESQGSLSSGTSLEMATSFWERSPKHCSVILPNGSCSSITLRPGASIRDVLQDLCHNISVNIAAVDLFLVGGEKPLVLDQDCMTLSSRDLRLEKRTLFRLDLVPINRSVGLKAKPTKPVTEVLRPVVAKYGLHLSDLVSGESEPLDLGAPISSLDGLRVVLERADPASGKGTTIIHTVTQCLIPDCPPSSSASGPDSALPGEKRKQKKINIDEAEEFFELLSRAQSTRANDQRGLLSKEDLVLPDFLRLIPPTSSCSVSSDLACSTPDSLKQSRENGISSRGPLTSSLRSESLDSSLSSSANGHSGTRRCLLPPPRHPTFGTHLSPIPRPLDTRPSLRTVEEDAHTDLTLVGEGDISSPNSTLLPPSPSPMPSFEISLPEANFTPPPPCSQSQDAGGEGKSSSGISTV</sequence>
<feature type="region of interest" description="Disordered" evidence="5">
    <location>
        <begin position="183"/>
        <end position="229"/>
    </location>
</feature>
<dbReference type="SMART" id="SM00390">
    <property type="entry name" value="GoLoco"/>
    <property type="match status" value="1"/>
</dbReference>
<dbReference type="InterPro" id="IPR036305">
    <property type="entry name" value="RGS_sf"/>
</dbReference>
<dbReference type="Proteomes" id="UP000314980">
    <property type="component" value="Unassembled WGS sequence"/>
</dbReference>
<feature type="compositionally biased region" description="Low complexity" evidence="5">
    <location>
        <begin position="457"/>
        <end position="469"/>
    </location>
</feature>
<comment type="subcellular location">
    <subcellularLocation>
        <location evidence="1">Cytoplasm</location>
    </subcellularLocation>
</comment>
<dbReference type="CDD" id="cd08706">
    <property type="entry name" value="RGS_R12-like"/>
    <property type="match status" value="1"/>
</dbReference>
<dbReference type="GO" id="GO:0005634">
    <property type="term" value="C:nucleus"/>
    <property type="evidence" value="ECO:0007669"/>
    <property type="project" value="TreeGrafter"/>
</dbReference>
<name>A0A4W6E7Q9_LATCA</name>
<dbReference type="PANTHER" id="PTHR45945">
    <property type="entry name" value="REGULATOR OF G-PROTEIN SIGNALING LOCO"/>
    <property type="match status" value="1"/>
</dbReference>
<dbReference type="GO" id="GO:0005886">
    <property type="term" value="C:plasma membrane"/>
    <property type="evidence" value="ECO:0007669"/>
    <property type="project" value="TreeGrafter"/>
</dbReference>
<dbReference type="PANTHER" id="PTHR45945:SF1">
    <property type="entry name" value="REGULATOR OF G-PROTEIN SIGNALING 12"/>
    <property type="match status" value="1"/>
</dbReference>
<feature type="region of interest" description="Disordered" evidence="5">
    <location>
        <begin position="617"/>
        <end position="677"/>
    </location>
</feature>
<dbReference type="InterPro" id="IPR044926">
    <property type="entry name" value="RGS_subdomain_2"/>
</dbReference>
<dbReference type="SMART" id="SM00455">
    <property type="entry name" value="RBD"/>
    <property type="match status" value="2"/>
</dbReference>
<keyword evidence="9" id="KW-1185">Reference proteome</keyword>
<dbReference type="InterPro" id="IPR016137">
    <property type="entry name" value="RGS"/>
</dbReference>
<reference evidence="8" key="2">
    <citation type="submission" date="2025-08" db="UniProtKB">
        <authorList>
            <consortium name="Ensembl"/>
        </authorList>
    </citation>
    <scope>IDENTIFICATION</scope>
</reference>
<dbReference type="SUPFAM" id="SSF48097">
    <property type="entry name" value="Regulator of G-protein signaling, RGS"/>
    <property type="match status" value="1"/>
</dbReference>
<evidence type="ECO:0000313" key="9">
    <source>
        <dbReference type="Proteomes" id="UP000314980"/>
    </source>
</evidence>
<dbReference type="GO" id="GO:0005737">
    <property type="term" value="C:cytoplasm"/>
    <property type="evidence" value="ECO:0007669"/>
    <property type="project" value="UniProtKB-SubCell"/>
</dbReference>
<dbReference type="GO" id="GO:0005096">
    <property type="term" value="F:GTPase activator activity"/>
    <property type="evidence" value="ECO:0007669"/>
    <property type="project" value="UniProtKB-KW"/>
</dbReference>
<dbReference type="SMART" id="SM00315">
    <property type="entry name" value="RGS"/>
    <property type="match status" value="1"/>
</dbReference>
<feature type="compositionally biased region" description="Polar residues" evidence="5">
    <location>
        <begin position="535"/>
        <end position="552"/>
    </location>
</feature>
<feature type="compositionally biased region" description="Polar residues" evidence="5">
    <location>
        <begin position="197"/>
        <end position="208"/>
    </location>
</feature>
<feature type="domain" description="RGS" evidence="6">
    <location>
        <begin position="56"/>
        <end position="173"/>
    </location>
</feature>
<evidence type="ECO:0000259" key="6">
    <source>
        <dbReference type="PROSITE" id="PS50132"/>
    </source>
</evidence>
<dbReference type="PROSITE" id="PS50132">
    <property type="entry name" value="RGS"/>
    <property type="match status" value="1"/>
</dbReference>
<feature type="compositionally biased region" description="Low complexity" evidence="5">
    <location>
        <begin position="553"/>
        <end position="569"/>
    </location>
</feature>
<protein>
    <submittedName>
        <fullName evidence="8">Regulator of G protein signaling 12a</fullName>
    </submittedName>
</protein>
<dbReference type="Gene3D" id="1.10.196.10">
    <property type="match status" value="1"/>
</dbReference>
<dbReference type="Pfam" id="PF02196">
    <property type="entry name" value="RBD"/>
    <property type="match status" value="1"/>
</dbReference>
<reference evidence="9" key="1">
    <citation type="submission" date="2015-09" db="EMBL/GenBank/DDBJ databases">
        <authorList>
            <person name="Sai Rama Sridatta P."/>
        </authorList>
    </citation>
    <scope>NUCLEOTIDE SEQUENCE [LARGE SCALE GENOMIC DNA]</scope>
</reference>
<feature type="compositionally biased region" description="Polar residues" evidence="5">
    <location>
        <begin position="659"/>
        <end position="677"/>
    </location>
</feature>
<keyword evidence="4" id="KW-0677">Repeat</keyword>
<dbReference type="PRINTS" id="PR01301">
    <property type="entry name" value="RGSPROTEIN"/>
</dbReference>
<evidence type="ECO:0000256" key="5">
    <source>
        <dbReference type="SAM" id="MobiDB-lite"/>
    </source>
</evidence>
<reference evidence="8" key="3">
    <citation type="submission" date="2025-09" db="UniProtKB">
        <authorList>
            <consortium name="Ensembl"/>
        </authorList>
    </citation>
    <scope>IDENTIFICATION</scope>
</reference>
<feature type="region of interest" description="Disordered" evidence="5">
    <location>
        <begin position="455"/>
        <end position="475"/>
    </location>
</feature>
<dbReference type="GO" id="GO:0008277">
    <property type="term" value="P:regulation of G protein-coupled receptor signaling pathway"/>
    <property type="evidence" value="ECO:0007669"/>
    <property type="project" value="TreeGrafter"/>
</dbReference>
<dbReference type="Gene3D" id="3.10.20.90">
    <property type="entry name" value="Phosphatidylinositol 3-kinase Catalytic Subunit, Chain A, domain 1"/>
    <property type="match status" value="2"/>
</dbReference>
<dbReference type="InterPro" id="IPR029071">
    <property type="entry name" value="Ubiquitin-like_domsf"/>
</dbReference>
<feature type="region of interest" description="Disordered" evidence="5">
    <location>
        <begin position="524"/>
        <end position="603"/>
    </location>
</feature>
<evidence type="ECO:0000256" key="4">
    <source>
        <dbReference type="ARBA" id="ARBA00022737"/>
    </source>
</evidence>
<dbReference type="Pfam" id="PF16613">
    <property type="entry name" value="RGS12_us1"/>
    <property type="match status" value="1"/>
</dbReference>
<dbReference type="PROSITE" id="PS50877">
    <property type="entry name" value="GOLOCO"/>
    <property type="match status" value="1"/>
</dbReference>
<keyword evidence="2" id="KW-0343">GTPase activation</keyword>
<evidence type="ECO:0000259" key="7">
    <source>
        <dbReference type="PROSITE" id="PS50898"/>
    </source>
</evidence>
<dbReference type="Gene3D" id="1.10.167.10">
    <property type="entry name" value="Regulator of G-protein Signalling 4, domain 2"/>
    <property type="match status" value="1"/>
</dbReference>
<proteinExistence type="predicted"/>
<evidence type="ECO:0000256" key="3">
    <source>
        <dbReference type="ARBA" id="ARBA00022490"/>
    </source>
</evidence>
<dbReference type="GeneTree" id="ENSGT00940000164407"/>
<feature type="compositionally biased region" description="Low complexity" evidence="5">
    <location>
        <begin position="524"/>
        <end position="534"/>
    </location>
</feature>
<dbReference type="Ensembl" id="ENSLCAT00010035442.1">
    <property type="protein sequence ID" value="ENSLCAP00010034629.1"/>
    <property type="gene ID" value="ENSLCAG00010016234.1"/>
</dbReference>
<evidence type="ECO:0000256" key="2">
    <source>
        <dbReference type="ARBA" id="ARBA00022468"/>
    </source>
</evidence>
<evidence type="ECO:0000256" key="1">
    <source>
        <dbReference type="ARBA" id="ARBA00004496"/>
    </source>
</evidence>
<dbReference type="Pfam" id="PF00615">
    <property type="entry name" value="RGS"/>
    <property type="match status" value="1"/>
</dbReference>
<accession>A0A4W6E7Q9</accession>
<dbReference type="AlphaFoldDB" id="A0A4W6E7Q9"/>
<feature type="domain" description="RBD" evidence="7">
    <location>
        <begin position="366"/>
        <end position="433"/>
    </location>
</feature>
<dbReference type="PROSITE" id="PS50898">
    <property type="entry name" value="RBD"/>
    <property type="match status" value="2"/>
</dbReference>
<dbReference type="SUPFAM" id="SSF54236">
    <property type="entry name" value="Ubiquitin-like"/>
    <property type="match status" value="2"/>
</dbReference>